<accession>A0A164JIR1</accession>
<keyword evidence="2" id="KW-1185">Reference proteome</keyword>
<evidence type="ECO:0000313" key="1">
    <source>
        <dbReference type="EMBL" id="KZM70443.1"/>
    </source>
</evidence>
<dbReference type="Proteomes" id="UP000076512">
    <property type="component" value="Unassembled WGS sequence"/>
</dbReference>
<protein>
    <submittedName>
        <fullName evidence="1">Uncharacterized protein</fullName>
    </submittedName>
</protein>
<dbReference type="AlphaFoldDB" id="A0A164JIR1"/>
<reference evidence="1 2" key="1">
    <citation type="submission" date="2016-04" db="EMBL/GenBank/DDBJ databases">
        <authorList>
            <person name="Evans L.H."/>
            <person name="Alamgir A."/>
            <person name="Owens N."/>
            <person name="Weber N.D."/>
            <person name="Virtaneva K."/>
            <person name="Barbian K."/>
            <person name="Babar A."/>
            <person name="Rosenke K."/>
        </authorList>
    </citation>
    <scope>NUCLEOTIDE SEQUENCE [LARGE SCALE GENOMIC DNA]</scope>
    <source>
        <strain evidence="1 2">IFM 0406</strain>
    </source>
</reference>
<proteinExistence type="predicted"/>
<name>A0A164JIR1_9NOCA</name>
<gene>
    <name evidence="1" type="ORF">AWN90_03955</name>
</gene>
<evidence type="ECO:0000313" key="2">
    <source>
        <dbReference type="Proteomes" id="UP000076512"/>
    </source>
</evidence>
<dbReference type="EMBL" id="LWGR01000015">
    <property type="protein sequence ID" value="KZM70443.1"/>
    <property type="molecule type" value="Genomic_DNA"/>
</dbReference>
<comment type="caution">
    <text evidence="1">The sequence shown here is derived from an EMBL/GenBank/DDBJ whole genome shotgun (WGS) entry which is preliminary data.</text>
</comment>
<sequence>MARGLQANGTYTPHRTTMYVRTASTRLTTVYQPLGKILHLDTGRTEIRRLMLRNARACLVFAGGDFGDADGDGTAEEVALAHHLAIPLIPIAASGGTAEHTWHHIRNELAGTPLAADFDNLCSPDPTIVIDAAVRLLARYLDLPH</sequence>
<organism evidence="1 2">
    <name type="scientific">Nocardia terpenica</name>
    <dbReference type="NCBI Taxonomy" id="455432"/>
    <lineage>
        <taxon>Bacteria</taxon>
        <taxon>Bacillati</taxon>
        <taxon>Actinomycetota</taxon>
        <taxon>Actinomycetes</taxon>
        <taxon>Mycobacteriales</taxon>
        <taxon>Nocardiaceae</taxon>
        <taxon>Nocardia</taxon>
    </lineage>
</organism>